<keyword evidence="2" id="KW-0812">Transmembrane</keyword>
<dbReference type="EMBL" id="SDKM01000007">
    <property type="protein sequence ID" value="RYP87284.1"/>
    <property type="molecule type" value="Genomic_DNA"/>
</dbReference>
<dbReference type="Pfam" id="PF07811">
    <property type="entry name" value="TadE"/>
    <property type="match status" value="1"/>
</dbReference>
<keyword evidence="5" id="KW-1185">Reference proteome</keyword>
<accession>A0A4Q4ZIT9</accession>
<dbReference type="InterPro" id="IPR049790">
    <property type="entry name" value="Rv3655c/TadE"/>
</dbReference>
<evidence type="ECO:0000259" key="3">
    <source>
        <dbReference type="Pfam" id="PF07811"/>
    </source>
</evidence>
<organism evidence="4 5">
    <name type="scientific">Nocardioides guangzhouensis</name>
    <dbReference type="NCBI Taxonomy" id="2497878"/>
    <lineage>
        <taxon>Bacteria</taxon>
        <taxon>Bacillati</taxon>
        <taxon>Actinomycetota</taxon>
        <taxon>Actinomycetes</taxon>
        <taxon>Propionibacteriales</taxon>
        <taxon>Nocardioidaceae</taxon>
        <taxon>Nocardioides</taxon>
    </lineage>
</organism>
<feature type="transmembrane region" description="Helical" evidence="2">
    <location>
        <begin position="46"/>
        <end position="67"/>
    </location>
</feature>
<evidence type="ECO:0000256" key="1">
    <source>
        <dbReference type="SAM" id="MobiDB-lite"/>
    </source>
</evidence>
<keyword evidence="2" id="KW-0472">Membrane</keyword>
<evidence type="ECO:0000256" key="2">
    <source>
        <dbReference type="SAM" id="Phobius"/>
    </source>
</evidence>
<gene>
    <name evidence="4" type="ORF">EKO23_06710</name>
</gene>
<protein>
    <submittedName>
        <fullName evidence="4">Pilus assembly protein</fullName>
    </submittedName>
</protein>
<feature type="domain" description="TadE-like" evidence="3">
    <location>
        <begin position="38"/>
        <end position="80"/>
    </location>
</feature>
<sequence>MRSRVSRTGSGRRVDPPGGLGVARGRRAVGPARRDEVGAVTAETAMVLPLLVAVALVMVWVVSIGLAQMRATDGAREAARALARGESAATATGLARQAAPGIEVSSAVVDGEVRVHVEQPVVPPAGLLGHLPGAVVRADATALLEDDPHAGPAP</sequence>
<dbReference type="NCBIfam" id="NF041390">
    <property type="entry name" value="TadE_Rv3655c"/>
    <property type="match status" value="1"/>
</dbReference>
<name>A0A4Q4ZIT9_9ACTN</name>
<evidence type="ECO:0000313" key="4">
    <source>
        <dbReference type="EMBL" id="RYP87284.1"/>
    </source>
</evidence>
<dbReference type="AlphaFoldDB" id="A0A4Q4ZIT9"/>
<dbReference type="Proteomes" id="UP000295198">
    <property type="component" value="Unassembled WGS sequence"/>
</dbReference>
<keyword evidence="2" id="KW-1133">Transmembrane helix</keyword>
<dbReference type="InterPro" id="IPR012495">
    <property type="entry name" value="TadE-like_dom"/>
</dbReference>
<feature type="region of interest" description="Disordered" evidence="1">
    <location>
        <begin position="1"/>
        <end position="25"/>
    </location>
</feature>
<comment type="caution">
    <text evidence="4">The sequence shown here is derived from an EMBL/GenBank/DDBJ whole genome shotgun (WGS) entry which is preliminary data.</text>
</comment>
<proteinExistence type="predicted"/>
<reference evidence="4 5" key="1">
    <citation type="submission" date="2019-01" db="EMBL/GenBank/DDBJ databases">
        <title>Nocardioides guangzhouensis sp. nov., an actinobacterium isolated from soil.</title>
        <authorList>
            <person name="Fu Y."/>
            <person name="Cai Y."/>
            <person name="Lin Z."/>
            <person name="Chen P."/>
        </authorList>
    </citation>
    <scope>NUCLEOTIDE SEQUENCE [LARGE SCALE GENOMIC DNA]</scope>
    <source>
        <strain evidence="4 5">130</strain>
    </source>
</reference>
<feature type="compositionally biased region" description="Low complexity" evidence="1">
    <location>
        <begin position="1"/>
        <end position="11"/>
    </location>
</feature>
<evidence type="ECO:0000313" key="5">
    <source>
        <dbReference type="Proteomes" id="UP000295198"/>
    </source>
</evidence>